<dbReference type="EC" id="3.1.11.6" evidence="5"/>
<dbReference type="HAMAP" id="MF_00378">
    <property type="entry name" value="Exonuc_7_L"/>
    <property type="match status" value="1"/>
</dbReference>
<organism evidence="10 11">
    <name type="scientific">Marinobacterium lutimaris</name>
    <dbReference type="NCBI Taxonomy" id="568106"/>
    <lineage>
        <taxon>Bacteria</taxon>
        <taxon>Pseudomonadati</taxon>
        <taxon>Pseudomonadota</taxon>
        <taxon>Gammaproteobacteria</taxon>
        <taxon>Oceanospirillales</taxon>
        <taxon>Oceanospirillaceae</taxon>
        <taxon>Marinobacterium</taxon>
    </lineage>
</organism>
<dbReference type="GO" id="GO:0008855">
    <property type="term" value="F:exodeoxyribonuclease VII activity"/>
    <property type="evidence" value="ECO:0007669"/>
    <property type="project" value="UniProtKB-UniRule"/>
</dbReference>
<proteinExistence type="inferred from homology"/>
<dbReference type="AlphaFoldDB" id="A0A1H6CEX5"/>
<evidence type="ECO:0000259" key="8">
    <source>
        <dbReference type="Pfam" id="PF02601"/>
    </source>
</evidence>
<evidence type="ECO:0000313" key="11">
    <source>
        <dbReference type="Proteomes" id="UP000236745"/>
    </source>
</evidence>
<comment type="catalytic activity">
    <reaction evidence="5 6">
        <text>Exonucleolytic cleavage in either 5'- to 3'- or 3'- to 5'-direction to yield nucleoside 5'-phosphates.</text>
        <dbReference type="EC" id="3.1.11.6"/>
    </reaction>
</comment>
<evidence type="ECO:0000256" key="6">
    <source>
        <dbReference type="RuleBase" id="RU004355"/>
    </source>
</evidence>
<dbReference type="GO" id="GO:0009318">
    <property type="term" value="C:exodeoxyribonuclease VII complex"/>
    <property type="evidence" value="ECO:0007669"/>
    <property type="project" value="UniProtKB-UniRule"/>
</dbReference>
<dbReference type="InterPro" id="IPR025824">
    <property type="entry name" value="OB-fold_nuc-bd_dom"/>
</dbReference>
<feature type="domain" description="OB-fold nucleic acid binding" evidence="9">
    <location>
        <begin position="18"/>
        <end position="111"/>
    </location>
</feature>
<comment type="subcellular location">
    <subcellularLocation>
        <location evidence="5 6">Cytoplasm</location>
    </subcellularLocation>
</comment>
<gene>
    <name evidence="5" type="primary">xseA</name>
    <name evidence="10" type="ORF">SAMN05444390_103444</name>
</gene>
<dbReference type="Pfam" id="PF13742">
    <property type="entry name" value="tRNA_anti_2"/>
    <property type="match status" value="1"/>
</dbReference>
<dbReference type="Proteomes" id="UP000236745">
    <property type="component" value="Unassembled WGS sequence"/>
</dbReference>
<evidence type="ECO:0000256" key="1">
    <source>
        <dbReference type="ARBA" id="ARBA00022490"/>
    </source>
</evidence>
<feature type="coiled-coil region" evidence="7">
    <location>
        <begin position="290"/>
        <end position="353"/>
    </location>
</feature>
<dbReference type="CDD" id="cd04489">
    <property type="entry name" value="ExoVII_LU_OBF"/>
    <property type="match status" value="1"/>
</dbReference>
<evidence type="ECO:0000256" key="5">
    <source>
        <dbReference type="HAMAP-Rule" id="MF_00378"/>
    </source>
</evidence>
<keyword evidence="1 5" id="KW-0963">Cytoplasm</keyword>
<dbReference type="GO" id="GO:0006308">
    <property type="term" value="P:DNA catabolic process"/>
    <property type="evidence" value="ECO:0007669"/>
    <property type="project" value="UniProtKB-UniRule"/>
</dbReference>
<comment type="similarity">
    <text evidence="5 6">Belongs to the XseA family.</text>
</comment>
<evidence type="ECO:0000256" key="4">
    <source>
        <dbReference type="ARBA" id="ARBA00022839"/>
    </source>
</evidence>
<dbReference type="PANTHER" id="PTHR30008:SF0">
    <property type="entry name" value="EXODEOXYRIBONUCLEASE 7 LARGE SUBUNIT"/>
    <property type="match status" value="1"/>
</dbReference>
<keyword evidence="4 5" id="KW-0269">Exonuclease</keyword>
<accession>A0A1H6CEX5</accession>
<dbReference type="Pfam" id="PF02601">
    <property type="entry name" value="Exonuc_VII_L"/>
    <property type="match status" value="1"/>
</dbReference>
<feature type="domain" description="Exonuclease VII large subunit C-terminal" evidence="8">
    <location>
        <begin position="134"/>
        <end position="447"/>
    </location>
</feature>
<evidence type="ECO:0000313" key="10">
    <source>
        <dbReference type="EMBL" id="SEG71569.1"/>
    </source>
</evidence>
<dbReference type="InterPro" id="IPR003753">
    <property type="entry name" value="Exonuc_VII_L"/>
</dbReference>
<keyword evidence="11" id="KW-1185">Reference proteome</keyword>
<dbReference type="PANTHER" id="PTHR30008">
    <property type="entry name" value="EXODEOXYRIBONUCLEASE 7 LARGE SUBUNIT"/>
    <property type="match status" value="1"/>
</dbReference>
<sequence length="453" mass="50706">MCAMNRSPHSLTAANRALSVSALNRQVKSLLENSFLSIQVIGEISNFARPSSGHWYFTLKDSKAQVRCAMFRGRNTATGFVPREGDEVVVTARVSLYEGRGDYQLICERMEKSGLGQLQQAFEALKAKLDKEGLFEQSRKRPLPAHPKHLGVVTSPTGAAIHDILTVLKRRFPGLPVTLYPTAVQGQEAAGQIVRAIELANRHASADVLIVGRGGGSLEDLWPFNEEAVARAILDSAIPVVSAVGHEVDVSISDLVADQRAATPSAAAEMLSPDRNALNLRLQQLRRRLLSRMSWQLDKKRQQLNSARQRLRHPGDKVREHMQAVDRLELRLARATNRHIQLQRSRLEQLQRRLQRVTPINRINQHRERLTQIEQLMPRLMQAHLERSRLRLAQQSGKLQSVSPLATLERGYSILLDSKGQAVSDSTRVNPGDKLEARLHQGRLQCTVDSIDE</sequence>
<protein>
    <recommendedName>
        <fullName evidence="5">Exodeoxyribonuclease 7 large subunit</fullName>
        <ecNumber evidence="5">3.1.11.6</ecNumber>
    </recommendedName>
    <alternativeName>
        <fullName evidence="5">Exodeoxyribonuclease VII large subunit</fullName>
        <shortName evidence="5">Exonuclease VII large subunit</shortName>
    </alternativeName>
</protein>
<evidence type="ECO:0000256" key="3">
    <source>
        <dbReference type="ARBA" id="ARBA00022801"/>
    </source>
</evidence>
<dbReference type="GO" id="GO:0003676">
    <property type="term" value="F:nucleic acid binding"/>
    <property type="evidence" value="ECO:0007669"/>
    <property type="project" value="InterPro"/>
</dbReference>
<evidence type="ECO:0000259" key="9">
    <source>
        <dbReference type="Pfam" id="PF13742"/>
    </source>
</evidence>
<evidence type="ECO:0000256" key="2">
    <source>
        <dbReference type="ARBA" id="ARBA00022722"/>
    </source>
</evidence>
<dbReference type="GO" id="GO:0005737">
    <property type="term" value="C:cytoplasm"/>
    <property type="evidence" value="ECO:0007669"/>
    <property type="project" value="UniProtKB-SubCell"/>
</dbReference>
<comment type="subunit">
    <text evidence="5">Heterooligomer composed of large and small subunits.</text>
</comment>
<dbReference type="InterPro" id="IPR020579">
    <property type="entry name" value="Exonuc_VII_lsu_C"/>
</dbReference>
<dbReference type="NCBIfam" id="TIGR00237">
    <property type="entry name" value="xseA"/>
    <property type="match status" value="1"/>
</dbReference>
<reference evidence="10 11" key="1">
    <citation type="submission" date="2016-10" db="EMBL/GenBank/DDBJ databases">
        <authorList>
            <person name="de Groot N.N."/>
        </authorList>
    </citation>
    <scope>NUCLEOTIDE SEQUENCE [LARGE SCALE GENOMIC DNA]</scope>
    <source>
        <strain evidence="10 11">DSM 22012</strain>
    </source>
</reference>
<name>A0A1H6CEX5_9GAMM</name>
<dbReference type="EMBL" id="FNVQ01000003">
    <property type="protein sequence ID" value="SEG71569.1"/>
    <property type="molecule type" value="Genomic_DNA"/>
</dbReference>
<evidence type="ECO:0000256" key="7">
    <source>
        <dbReference type="SAM" id="Coils"/>
    </source>
</evidence>
<keyword evidence="2 5" id="KW-0540">Nuclease</keyword>
<dbReference type="OrthoDB" id="9802795at2"/>
<comment type="function">
    <text evidence="5">Bidirectionally degrades single-stranded DNA into large acid-insoluble oligonucleotides, which are then degraded further into small acid-soluble oligonucleotides.</text>
</comment>
<keyword evidence="3 5" id="KW-0378">Hydrolase</keyword>
<keyword evidence="7" id="KW-0175">Coiled coil</keyword>